<dbReference type="PANTHER" id="PTHR12788:SF10">
    <property type="entry name" value="PROTEIN-TYROSINE SULFOTRANSFERASE"/>
    <property type="match status" value="1"/>
</dbReference>
<evidence type="ECO:0000256" key="3">
    <source>
        <dbReference type="ARBA" id="ARBA00022679"/>
    </source>
</evidence>
<dbReference type="EMBL" id="HBHQ01024847">
    <property type="protein sequence ID" value="CAD9824918.1"/>
    <property type="molecule type" value="Transcribed_RNA"/>
</dbReference>
<evidence type="ECO:0000256" key="4">
    <source>
        <dbReference type="ARBA" id="ARBA00048460"/>
    </source>
</evidence>
<dbReference type="PANTHER" id="PTHR12788">
    <property type="entry name" value="PROTEIN-TYROSINE SULFOTRANSFERASE 2"/>
    <property type="match status" value="1"/>
</dbReference>
<keyword evidence="6" id="KW-1133">Transmembrane helix</keyword>
<dbReference type="EC" id="2.8.2.20" evidence="2"/>
<reference evidence="7" key="1">
    <citation type="submission" date="2021-01" db="EMBL/GenBank/DDBJ databases">
        <authorList>
            <person name="Corre E."/>
            <person name="Pelletier E."/>
            <person name="Niang G."/>
            <person name="Scheremetjew M."/>
            <person name="Finn R."/>
            <person name="Kale V."/>
            <person name="Holt S."/>
            <person name="Cochrane G."/>
            <person name="Meng A."/>
            <person name="Brown T."/>
            <person name="Cohen L."/>
        </authorList>
    </citation>
    <scope>NUCLEOTIDE SEQUENCE</scope>
    <source>
        <strain evidence="7">CCMP2084</strain>
    </source>
</reference>
<comment type="similarity">
    <text evidence="1">Belongs to the protein sulfotransferase family.</text>
</comment>
<accession>A0A7S2UN59</accession>
<dbReference type="Gene3D" id="3.40.50.300">
    <property type="entry name" value="P-loop containing nucleotide triphosphate hydrolases"/>
    <property type="match status" value="1"/>
</dbReference>
<evidence type="ECO:0000313" key="7">
    <source>
        <dbReference type="EMBL" id="CAD9824918.1"/>
    </source>
</evidence>
<dbReference type="AlphaFoldDB" id="A0A7S2UN59"/>
<name>A0A7S2UN59_9STRA</name>
<proteinExistence type="inferred from homology"/>
<keyword evidence="3" id="KW-0808">Transferase</keyword>
<protein>
    <recommendedName>
        <fullName evidence="2">protein-tyrosine sulfotransferase</fullName>
        <ecNumber evidence="2">2.8.2.20</ecNumber>
    </recommendedName>
</protein>
<evidence type="ECO:0000256" key="6">
    <source>
        <dbReference type="SAM" id="Phobius"/>
    </source>
</evidence>
<sequence>MASPSKPKSATAAAASAAGEEEELKDVSFLRMFVVYFFLPMVLLAMMGVAIRWFEIQPSSLSSQEYLKTKQAQKEAFLQQAREELEEQRKTTTPEKKKRTGRQAEEASRKKSQSRTATTMMKPDLVQKEKQIAAARNNYKNHPDNALFAWQLAELLLQKGMSAHASGGERMEAVKAYESAISLTKVDRQRLQKAGKPTNVRLDGGVSNSLNEEIILDHATKSMDGQLCAMQVSLGQLFHSLMSFESAVEVYTQCLEEVDENYMEALFQRASSLLKIGKLKQAGSDYSRILMLHKNLSLLGGDLKLIYSGLTTVLRDNEENVPGGWGPLLQVVREMYAQVNEQLASWTNSNDPQQTRSQISLIEELKELHFVMFSYYDLKTKNTEEAWKHLKEANRMKQSISQPYDRAFMEQRSRNIRDIFVPTFWPKGIGSELQTPIFIIGFDSYGSTLLEKILNNHPSISGIGSGYSVFGNQINAIRDAIVEASTTVGGNVREVVNDLAQDVVTGMMDRWAFLHNTTEKCQEPPLRLVDTLLANYNSVGFIHMLFPKALILHLVRNPMDVLFSSHHQQDYPRGGSSLDHTGDFESLSHMYKLYRDMMDHWNKVLPGRIHHIRYEDMIQNMPGMTRALVDVTGLEQDETMWESKKNSFDNDLTQAWTNYESQLQPLMKLVGEQLHYEQKTTLPVS</sequence>
<feature type="compositionally biased region" description="Basic and acidic residues" evidence="5">
    <location>
        <begin position="85"/>
        <end position="95"/>
    </location>
</feature>
<dbReference type="InterPro" id="IPR011990">
    <property type="entry name" value="TPR-like_helical_dom_sf"/>
</dbReference>
<dbReference type="SUPFAM" id="SSF48452">
    <property type="entry name" value="TPR-like"/>
    <property type="match status" value="1"/>
</dbReference>
<dbReference type="GO" id="GO:0005794">
    <property type="term" value="C:Golgi apparatus"/>
    <property type="evidence" value="ECO:0007669"/>
    <property type="project" value="TreeGrafter"/>
</dbReference>
<dbReference type="GO" id="GO:0008476">
    <property type="term" value="F:protein-tyrosine sulfotransferase activity"/>
    <property type="evidence" value="ECO:0007669"/>
    <property type="project" value="UniProtKB-EC"/>
</dbReference>
<dbReference type="SUPFAM" id="SSF52540">
    <property type="entry name" value="P-loop containing nucleoside triphosphate hydrolases"/>
    <property type="match status" value="1"/>
</dbReference>
<comment type="catalytic activity">
    <reaction evidence="4">
        <text>L-tyrosyl-[protein] + 3'-phosphoadenylyl sulfate = O-sulfo-L-tyrosine-[protein] + adenosine 3',5'-bisphosphate + H(+)</text>
        <dbReference type="Rhea" id="RHEA:16801"/>
        <dbReference type="Rhea" id="RHEA-COMP:10136"/>
        <dbReference type="Rhea" id="RHEA-COMP:11688"/>
        <dbReference type="ChEBI" id="CHEBI:15378"/>
        <dbReference type="ChEBI" id="CHEBI:46858"/>
        <dbReference type="ChEBI" id="CHEBI:58339"/>
        <dbReference type="ChEBI" id="CHEBI:58343"/>
        <dbReference type="ChEBI" id="CHEBI:65286"/>
        <dbReference type="EC" id="2.8.2.20"/>
    </reaction>
</comment>
<keyword evidence="6" id="KW-0472">Membrane</keyword>
<organism evidence="7">
    <name type="scientific">Attheya septentrionalis</name>
    <dbReference type="NCBI Taxonomy" id="420275"/>
    <lineage>
        <taxon>Eukaryota</taxon>
        <taxon>Sar</taxon>
        <taxon>Stramenopiles</taxon>
        <taxon>Ochrophyta</taxon>
        <taxon>Bacillariophyta</taxon>
        <taxon>Coscinodiscophyceae</taxon>
        <taxon>Chaetocerotophycidae</taxon>
        <taxon>Chaetocerotales</taxon>
        <taxon>Attheyaceae</taxon>
        <taxon>Attheya</taxon>
    </lineage>
</organism>
<evidence type="ECO:0000256" key="2">
    <source>
        <dbReference type="ARBA" id="ARBA00013262"/>
    </source>
</evidence>
<dbReference type="Gene3D" id="1.25.40.10">
    <property type="entry name" value="Tetratricopeptide repeat domain"/>
    <property type="match status" value="1"/>
</dbReference>
<feature type="region of interest" description="Disordered" evidence="5">
    <location>
        <begin position="85"/>
        <end position="118"/>
    </location>
</feature>
<keyword evidence="6" id="KW-0812">Transmembrane</keyword>
<evidence type="ECO:0000256" key="5">
    <source>
        <dbReference type="SAM" id="MobiDB-lite"/>
    </source>
</evidence>
<gene>
    <name evidence="7" type="ORF">ASEP1449_LOCUS16752</name>
</gene>
<feature type="transmembrane region" description="Helical" evidence="6">
    <location>
        <begin position="33"/>
        <end position="54"/>
    </location>
</feature>
<dbReference type="InterPro" id="IPR027417">
    <property type="entry name" value="P-loop_NTPase"/>
</dbReference>
<dbReference type="InterPro" id="IPR026634">
    <property type="entry name" value="TPST-like"/>
</dbReference>
<evidence type="ECO:0000256" key="1">
    <source>
        <dbReference type="ARBA" id="ARBA00009988"/>
    </source>
</evidence>
<dbReference type="Pfam" id="PF13469">
    <property type="entry name" value="Sulfotransfer_3"/>
    <property type="match status" value="1"/>
</dbReference>